<feature type="region of interest" description="Disordered" evidence="8">
    <location>
        <begin position="349"/>
        <end position="370"/>
    </location>
</feature>
<dbReference type="InterPro" id="IPR039859">
    <property type="entry name" value="PFA4/ZDH16/20/ERF2-like"/>
</dbReference>
<dbReference type="GO" id="GO:0005783">
    <property type="term" value="C:endoplasmic reticulum"/>
    <property type="evidence" value="ECO:0007669"/>
    <property type="project" value="TreeGrafter"/>
</dbReference>
<proteinExistence type="inferred from homology"/>
<keyword evidence="5 7" id="KW-0472">Membrane</keyword>
<keyword evidence="2 7" id="KW-0808">Transferase</keyword>
<feature type="compositionally biased region" description="Basic and acidic residues" evidence="8">
    <location>
        <begin position="526"/>
        <end position="537"/>
    </location>
</feature>
<evidence type="ECO:0000313" key="11">
    <source>
        <dbReference type="Proteomes" id="UP000054937"/>
    </source>
</evidence>
<keyword evidence="11" id="KW-1185">Reference proteome</keyword>
<feature type="region of interest" description="Disordered" evidence="8">
    <location>
        <begin position="503"/>
        <end position="557"/>
    </location>
</feature>
<organism evidence="10 11">
    <name type="scientific">Pseudocohnilembus persalinus</name>
    <name type="common">Ciliate</name>
    <dbReference type="NCBI Taxonomy" id="266149"/>
    <lineage>
        <taxon>Eukaryota</taxon>
        <taxon>Sar</taxon>
        <taxon>Alveolata</taxon>
        <taxon>Ciliophora</taxon>
        <taxon>Intramacronucleata</taxon>
        <taxon>Oligohymenophorea</taxon>
        <taxon>Scuticociliatia</taxon>
        <taxon>Philasterida</taxon>
        <taxon>Pseudocohnilembidae</taxon>
        <taxon>Pseudocohnilembus</taxon>
    </lineage>
</organism>
<protein>
    <recommendedName>
        <fullName evidence="7">Palmitoyltransferase</fullName>
        <ecNumber evidence="7">2.3.1.225</ecNumber>
    </recommendedName>
</protein>
<evidence type="ECO:0000256" key="2">
    <source>
        <dbReference type="ARBA" id="ARBA00022679"/>
    </source>
</evidence>
<evidence type="ECO:0000256" key="8">
    <source>
        <dbReference type="SAM" id="MobiDB-lite"/>
    </source>
</evidence>
<evidence type="ECO:0000256" key="3">
    <source>
        <dbReference type="ARBA" id="ARBA00022692"/>
    </source>
</evidence>
<evidence type="ECO:0000313" key="10">
    <source>
        <dbReference type="EMBL" id="KRX07000.1"/>
    </source>
</evidence>
<evidence type="ECO:0000256" key="1">
    <source>
        <dbReference type="ARBA" id="ARBA00004141"/>
    </source>
</evidence>
<evidence type="ECO:0000256" key="4">
    <source>
        <dbReference type="ARBA" id="ARBA00022989"/>
    </source>
</evidence>
<dbReference type="PROSITE" id="PS50216">
    <property type="entry name" value="DHHC"/>
    <property type="match status" value="1"/>
</dbReference>
<feature type="region of interest" description="Disordered" evidence="8">
    <location>
        <begin position="1"/>
        <end position="28"/>
    </location>
</feature>
<reference evidence="10 11" key="1">
    <citation type="journal article" date="2015" name="Sci. Rep.">
        <title>Genome of the facultative scuticociliatosis pathogen Pseudocohnilembus persalinus provides insight into its virulence through horizontal gene transfer.</title>
        <authorList>
            <person name="Xiong J."/>
            <person name="Wang G."/>
            <person name="Cheng J."/>
            <person name="Tian M."/>
            <person name="Pan X."/>
            <person name="Warren A."/>
            <person name="Jiang C."/>
            <person name="Yuan D."/>
            <person name="Miao W."/>
        </authorList>
    </citation>
    <scope>NUCLEOTIDE SEQUENCE [LARGE SCALE GENOMIC DNA]</scope>
    <source>
        <strain evidence="10">36N120E</strain>
    </source>
</reference>
<dbReference type="GO" id="GO:0016020">
    <property type="term" value="C:membrane"/>
    <property type="evidence" value="ECO:0007669"/>
    <property type="project" value="UniProtKB-SubCell"/>
</dbReference>
<evidence type="ECO:0000256" key="7">
    <source>
        <dbReference type="RuleBase" id="RU079119"/>
    </source>
</evidence>
<keyword evidence="4 7" id="KW-1133">Transmembrane helix</keyword>
<feature type="compositionally biased region" description="Polar residues" evidence="8">
    <location>
        <begin position="503"/>
        <end position="522"/>
    </location>
</feature>
<dbReference type="EC" id="2.3.1.225" evidence="7"/>
<comment type="caution">
    <text evidence="10">The sequence shown here is derived from an EMBL/GenBank/DDBJ whole genome shotgun (WGS) entry which is preliminary data.</text>
</comment>
<dbReference type="InterPro" id="IPR001594">
    <property type="entry name" value="Palmitoyltrfase_DHHC"/>
</dbReference>
<feature type="transmembrane region" description="Helical" evidence="7">
    <location>
        <begin position="234"/>
        <end position="256"/>
    </location>
</feature>
<gene>
    <name evidence="10" type="ORF">PPERSA_07163</name>
</gene>
<dbReference type="EMBL" id="LDAU01000090">
    <property type="protein sequence ID" value="KRX07000.1"/>
    <property type="molecule type" value="Genomic_DNA"/>
</dbReference>
<feature type="transmembrane region" description="Helical" evidence="7">
    <location>
        <begin position="46"/>
        <end position="66"/>
    </location>
</feature>
<dbReference type="PANTHER" id="PTHR22883">
    <property type="entry name" value="ZINC FINGER DHHC DOMAIN CONTAINING PROTEIN"/>
    <property type="match status" value="1"/>
</dbReference>
<dbReference type="GO" id="GO:0006612">
    <property type="term" value="P:protein targeting to membrane"/>
    <property type="evidence" value="ECO:0007669"/>
    <property type="project" value="TreeGrafter"/>
</dbReference>
<dbReference type="Pfam" id="PF01529">
    <property type="entry name" value="DHHC"/>
    <property type="match status" value="1"/>
</dbReference>
<feature type="compositionally biased region" description="Low complexity" evidence="8">
    <location>
        <begin position="9"/>
        <end position="25"/>
    </location>
</feature>
<name>A0A0V0QYN5_PSEPJ</name>
<dbReference type="OrthoDB" id="6224379at2759"/>
<dbReference type="OMA" id="FVIHEIV"/>
<evidence type="ECO:0000259" key="9">
    <source>
        <dbReference type="Pfam" id="PF01529"/>
    </source>
</evidence>
<dbReference type="GO" id="GO:0005794">
    <property type="term" value="C:Golgi apparatus"/>
    <property type="evidence" value="ECO:0007669"/>
    <property type="project" value="TreeGrafter"/>
</dbReference>
<dbReference type="Proteomes" id="UP000054937">
    <property type="component" value="Unassembled WGS sequence"/>
</dbReference>
<feature type="domain" description="Palmitoyltransferase DHHC" evidence="9">
    <location>
        <begin position="191"/>
        <end position="307"/>
    </location>
</feature>
<feature type="compositionally biased region" description="Acidic residues" evidence="8">
    <location>
        <begin position="547"/>
        <end position="557"/>
    </location>
</feature>
<feature type="transmembrane region" description="Helical" evidence="7">
    <location>
        <begin position="148"/>
        <end position="168"/>
    </location>
</feature>
<feature type="transmembrane region" description="Helical" evidence="7">
    <location>
        <begin position="268"/>
        <end position="286"/>
    </location>
</feature>
<dbReference type="GO" id="GO:0019706">
    <property type="term" value="F:protein-cysteine S-palmitoyltransferase activity"/>
    <property type="evidence" value="ECO:0007669"/>
    <property type="project" value="UniProtKB-EC"/>
</dbReference>
<keyword evidence="3 7" id="KW-0812">Transmembrane</keyword>
<keyword evidence="6 7" id="KW-0012">Acyltransferase</keyword>
<comment type="domain">
    <text evidence="7">The DHHC domain is required for palmitoyltransferase activity.</text>
</comment>
<evidence type="ECO:0000256" key="5">
    <source>
        <dbReference type="ARBA" id="ARBA00023136"/>
    </source>
</evidence>
<sequence>MQNPKNTEQQNQQVNQQNRHQNQHNQHQHQHQNPTFFSLMKSQMRVFVIHEIVTLNTFLKCCFMYIPFLGQFYRQTKEQIQQFTQMLDYGFYQFGESIQCLPRPLQCMLGGYGWIYILYLHYFKGYLLKSFLPYTIKGAVHYEGYLDILEYLVLFAYLLCILTPPGYISHNWNQQQIYKLKQARPEFAAGRVMCQICVKPKVARSGHCERCKTCIARYSVHDKIINNCVGAKNYLFYLIFLVSSSMFLVYMTVLLISLRPQEKFKGGLLKLIFAISAILISKSFIIKSLVNINLALHNLTEYELRNWRRLPYLWKSHNRDYFNPFNKGICNNFMELVAPILQGEKVVEETEDEQLNTSRNDLDDIESQDQISDQHQQHSELYRNKYINWLNAKYYTVMDITGDHPMKEATFQKLAQKGVITPEMKTQEEKLKAWKNFMKIELRQQMQRHNMIDQLQTQFKTHQSSSGGHEHSHGNQIQQNISLNQTQDIMKVQNHIMGQQNGQMVESQNQNQKNNDSGNQKSVQKKKSELNDSDQKNSKNNLSQDDHVEEENGGLLK</sequence>
<dbReference type="AlphaFoldDB" id="A0A0V0QYN5"/>
<accession>A0A0V0QYN5</accession>
<comment type="catalytic activity">
    <reaction evidence="7">
        <text>L-cysteinyl-[protein] + hexadecanoyl-CoA = S-hexadecanoyl-L-cysteinyl-[protein] + CoA</text>
        <dbReference type="Rhea" id="RHEA:36683"/>
        <dbReference type="Rhea" id="RHEA-COMP:10131"/>
        <dbReference type="Rhea" id="RHEA-COMP:11032"/>
        <dbReference type="ChEBI" id="CHEBI:29950"/>
        <dbReference type="ChEBI" id="CHEBI:57287"/>
        <dbReference type="ChEBI" id="CHEBI:57379"/>
        <dbReference type="ChEBI" id="CHEBI:74151"/>
        <dbReference type="EC" id="2.3.1.225"/>
    </reaction>
</comment>
<evidence type="ECO:0000256" key="6">
    <source>
        <dbReference type="ARBA" id="ARBA00023315"/>
    </source>
</evidence>
<dbReference type="InParanoid" id="A0A0V0QYN5"/>
<feature type="transmembrane region" description="Helical" evidence="7">
    <location>
        <begin position="111"/>
        <end position="128"/>
    </location>
</feature>
<comment type="subcellular location">
    <subcellularLocation>
        <location evidence="1">Membrane</location>
        <topology evidence="1">Multi-pass membrane protein</topology>
    </subcellularLocation>
</comment>
<comment type="similarity">
    <text evidence="7">Belongs to the DHHC palmitoyltransferase family.</text>
</comment>